<reference evidence="13 14" key="2">
    <citation type="journal article" date="2014" name="J. Gen. Appl. Microbiol.">
        <title>The early diverging ascomycetous budding yeast Saitoella complicata has three histone deacetylases belonging to the Clr6, Hos2, and Rpd3 lineages.</title>
        <authorList>
            <person name="Nishida H."/>
            <person name="Matsumoto T."/>
            <person name="Kondo S."/>
            <person name="Hamamoto M."/>
            <person name="Yoshikawa H."/>
        </authorList>
    </citation>
    <scope>NUCLEOTIDE SEQUENCE [LARGE SCALE GENOMIC DNA]</scope>
    <source>
        <strain evidence="13 14">NRRL Y-17804</strain>
    </source>
</reference>
<sequence length="613" mass="67527">MVRFGKLIQEKRNELPEDQQLAILDYNGLTDYIQREVQQHCIRTIVPDSDPFPPAISARLKALDYASGNFFAKLDEEAKHLNEYFSHIIQSIQSEIDSAPLDDSLFDLVQRVTKLEELLLLNYTALAKILKKHDRASGLHISPVYLHRSSAMSFLKSEELQKAKEALAGKLAASGDVDGADQIMRDGASSPDVEPASFKNSLPEGFFSGRAKKQDVLLQMRGDTDLKAVQVVVDCLAEHDLEIRDFTFSCIGKGVAFGAIVALRSTDVHVFKDVVSAAEKNKLSLSFEVPAQSEENIQAVSGSRIHFTATVLSTQGLTPKFLQQWTTLLRKYNAVINDMTRLTEANLGCIDYKLSVSADCDVVALREEIFALSRENATDVALQVNDVFRRNKRLVVFDMDSTLIQQEVIDEIARYAGVMDQVAAITESAMNGEIDFTESLKRRVALLKGLPVSVFEAVRQRITFTPGAHALCRALKRLGFKLAVISGGFIPLAKYVKHELGLDYAFANQLAVSNDGLTLTGETFGAIVNGERKAELLEVIAQAEGVELEQTVAVGDGANDLWMLAKAGLGVAFNAKPRVQQMAPARINEKSLQTILYLLGYSDSEQAEVLSRP</sequence>
<evidence type="ECO:0000256" key="6">
    <source>
        <dbReference type="ARBA" id="ARBA00022723"/>
    </source>
</evidence>
<keyword evidence="9" id="KW-0718">Serine biosynthesis</keyword>
<keyword evidence="8" id="KW-0460">Magnesium</keyword>
<dbReference type="SFLD" id="SFLDG01137">
    <property type="entry name" value="C1.6.1:_Phosphoserine_Phosphat"/>
    <property type="match status" value="1"/>
</dbReference>
<dbReference type="STRING" id="698492.A0A0E9NKE6"/>
<dbReference type="AlphaFoldDB" id="A0A0E9NKE6"/>
<comment type="pathway">
    <text evidence="2">Amino-acid biosynthesis; L-serine biosynthesis; L-serine from 3-phospho-D-glycerate: step 3/3.</text>
</comment>
<dbReference type="PANTHER" id="PTHR43344:SF2">
    <property type="entry name" value="PHOSPHOSERINE PHOSPHATASE"/>
    <property type="match status" value="1"/>
</dbReference>
<evidence type="ECO:0000256" key="4">
    <source>
        <dbReference type="ARBA" id="ARBA00012640"/>
    </source>
</evidence>
<dbReference type="InterPro" id="IPR004331">
    <property type="entry name" value="SPX_dom"/>
</dbReference>
<evidence type="ECO:0000313" key="14">
    <source>
        <dbReference type="Proteomes" id="UP000033140"/>
    </source>
</evidence>
<dbReference type="EC" id="3.1.3.3" evidence="4"/>
<evidence type="ECO:0000256" key="9">
    <source>
        <dbReference type="ARBA" id="ARBA00023299"/>
    </source>
</evidence>
<dbReference type="GO" id="GO:0005737">
    <property type="term" value="C:cytoplasm"/>
    <property type="evidence" value="ECO:0007669"/>
    <property type="project" value="TreeGrafter"/>
</dbReference>
<reference evidence="13 14" key="1">
    <citation type="journal article" date="2011" name="J. Gen. Appl. Microbiol.">
        <title>Draft genome sequencing of the enigmatic yeast Saitoella complicata.</title>
        <authorList>
            <person name="Nishida H."/>
            <person name="Hamamoto M."/>
            <person name="Sugiyama J."/>
        </authorList>
    </citation>
    <scope>NUCLEOTIDE SEQUENCE [LARGE SCALE GENOMIC DNA]</scope>
    <source>
        <strain evidence="13 14">NRRL Y-17804</strain>
    </source>
</reference>
<dbReference type="PROSITE" id="PS51382">
    <property type="entry name" value="SPX"/>
    <property type="match status" value="1"/>
</dbReference>
<dbReference type="NCBIfam" id="TIGR00338">
    <property type="entry name" value="serB"/>
    <property type="match status" value="1"/>
</dbReference>
<evidence type="ECO:0000256" key="11">
    <source>
        <dbReference type="PIRSR" id="PIRSR604469-1"/>
    </source>
</evidence>
<evidence type="ECO:0000256" key="2">
    <source>
        <dbReference type="ARBA" id="ARBA00005135"/>
    </source>
</evidence>
<dbReference type="UniPathway" id="UPA00135">
    <property type="reaction ID" value="UER00198"/>
</dbReference>
<dbReference type="CDD" id="cd07500">
    <property type="entry name" value="HAD_PSP"/>
    <property type="match status" value="1"/>
</dbReference>
<feature type="active site" description="Nucleophile" evidence="11">
    <location>
        <position position="398"/>
    </location>
</feature>
<evidence type="ECO:0000256" key="3">
    <source>
        <dbReference type="ARBA" id="ARBA00009184"/>
    </source>
</evidence>
<evidence type="ECO:0000256" key="1">
    <source>
        <dbReference type="ARBA" id="ARBA00001946"/>
    </source>
</evidence>
<reference evidence="13 14" key="3">
    <citation type="journal article" date="2015" name="Genome Announc.">
        <title>Draft Genome Sequence of the Archiascomycetous Yeast Saitoella complicata.</title>
        <authorList>
            <person name="Yamauchi K."/>
            <person name="Kondo S."/>
            <person name="Hamamoto M."/>
            <person name="Takahashi Y."/>
            <person name="Ogura Y."/>
            <person name="Hayashi T."/>
            <person name="Nishida H."/>
        </authorList>
    </citation>
    <scope>NUCLEOTIDE SEQUENCE [LARGE SCALE GENOMIC DNA]</scope>
    <source>
        <strain evidence="13 14">NRRL Y-17804</strain>
    </source>
</reference>
<comment type="cofactor">
    <cofactor evidence="1">
        <name>Mg(2+)</name>
        <dbReference type="ChEBI" id="CHEBI:18420"/>
    </cofactor>
</comment>
<feature type="active site" description="Proton donor" evidence="11">
    <location>
        <position position="400"/>
    </location>
</feature>
<dbReference type="InterPro" id="IPR004469">
    <property type="entry name" value="PSP"/>
</dbReference>
<gene>
    <name evidence="13" type="ORF">G7K_4449-t1</name>
</gene>
<name>A0A0E9NKE6_SAICN</name>
<dbReference type="InterPro" id="IPR023214">
    <property type="entry name" value="HAD_sf"/>
</dbReference>
<keyword evidence="5" id="KW-0028">Amino-acid biosynthesis</keyword>
<keyword evidence="7" id="KW-0378">Hydrolase</keyword>
<comment type="caution">
    <text evidence="13">The sequence shown here is derived from an EMBL/GenBank/DDBJ whole genome shotgun (WGS) entry which is preliminary data.</text>
</comment>
<proteinExistence type="inferred from homology"/>
<dbReference type="InterPro" id="IPR036412">
    <property type="entry name" value="HAD-like_sf"/>
</dbReference>
<dbReference type="PANTHER" id="PTHR43344">
    <property type="entry name" value="PHOSPHOSERINE PHOSPHATASE"/>
    <property type="match status" value="1"/>
</dbReference>
<dbReference type="OMA" id="ARHPCDI"/>
<evidence type="ECO:0000256" key="7">
    <source>
        <dbReference type="ARBA" id="ARBA00022801"/>
    </source>
</evidence>
<evidence type="ECO:0000259" key="12">
    <source>
        <dbReference type="PROSITE" id="PS51382"/>
    </source>
</evidence>
<accession>A0A0E9NKE6</accession>
<evidence type="ECO:0000256" key="5">
    <source>
        <dbReference type="ARBA" id="ARBA00022605"/>
    </source>
</evidence>
<evidence type="ECO:0000256" key="8">
    <source>
        <dbReference type="ARBA" id="ARBA00022842"/>
    </source>
</evidence>
<comment type="similarity">
    <text evidence="3">Belongs to the HAD-like hydrolase superfamily. SerB family.</text>
</comment>
<dbReference type="SUPFAM" id="SSF56784">
    <property type="entry name" value="HAD-like"/>
    <property type="match status" value="1"/>
</dbReference>
<evidence type="ECO:0000313" key="13">
    <source>
        <dbReference type="EMBL" id="GAO50319.1"/>
    </source>
</evidence>
<dbReference type="SFLD" id="SFLDS00003">
    <property type="entry name" value="Haloacid_Dehalogenase"/>
    <property type="match status" value="1"/>
</dbReference>
<dbReference type="GO" id="GO:0000287">
    <property type="term" value="F:magnesium ion binding"/>
    <property type="evidence" value="ECO:0007669"/>
    <property type="project" value="TreeGrafter"/>
</dbReference>
<organism evidence="13 14">
    <name type="scientific">Saitoella complicata (strain BCRC 22490 / CBS 7301 / JCM 7358 / NBRC 10748 / NRRL Y-17804)</name>
    <dbReference type="NCBI Taxonomy" id="698492"/>
    <lineage>
        <taxon>Eukaryota</taxon>
        <taxon>Fungi</taxon>
        <taxon>Dikarya</taxon>
        <taxon>Ascomycota</taxon>
        <taxon>Taphrinomycotina</taxon>
        <taxon>Taphrinomycotina incertae sedis</taxon>
        <taxon>Saitoella</taxon>
    </lineage>
</organism>
<dbReference type="RefSeq" id="XP_019021654.1">
    <property type="nucleotide sequence ID" value="XM_019172147.1"/>
</dbReference>
<feature type="domain" description="SPX" evidence="12">
    <location>
        <begin position="2"/>
        <end position="147"/>
    </location>
</feature>
<keyword evidence="14" id="KW-1185">Reference proteome</keyword>
<keyword evidence="6" id="KW-0479">Metal-binding</keyword>
<dbReference type="GO" id="GO:0036424">
    <property type="term" value="F:L-phosphoserine phosphatase activity"/>
    <property type="evidence" value="ECO:0007669"/>
    <property type="project" value="InterPro"/>
</dbReference>
<dbReference type="GO" id="GO:0006564">
    <property type="term" value="P:L-serine biosynthetic process"/>
    <property type="evidence" value="ECO:0007669"/>
    <property type="project" value="UniProtKB-KW"/>
</dbReference>
<dbReference type="Proteomes" id="UP000033140">
    <property type="component" value="Unassembled WGS sequence"/>
</dbReference>
<dbReference type="SFLD" id="SFLDG01136">
    <property type="entry name" value="C1.6:_Phosphoserine_Phosphatas"/>
    <property type="match status" value="1"/>
</dbReference>
<dbReference type="EMBL" id="BACD03000031">
    <property type="protein sequence ID" value="GAO50319.1"/>
    <property type="molecule type" value="Genomic_DNA"/>
</dbReference>
<evidence type="ECO:0000256" key="10">
    <source>
        <dbReference type="ARBA" id="ARBA00031693"/>
    </source>
</evidence>
<dbReference type="NCBIfam" id="TIGR01488">
    <property type="entry name" value="HAD-SF-IB"/>
    <property type="match status" value="1"/>
</dbReference>
<dbReference type="SFLD" id="SFLDF00029">
    <property type="entry name" value="phosphoserine_phosphatase"/>
    <property type="match status" value="1"/>
</dbReference>
<protein>
    <recommendedName>
        <fullName evidence="4">phosphoserine phosphatase</fullName>
        <ecNumber evidence="4">3.1.3.3</ecNumber>
    </recommendedName>
    <alternativeName>
        <fullName evidence="10">O-phosphoserine phosphohydrolase</fullName>
    </alternativeName>
</protein>
<dbReference type="OrthoDB" id="27226at2759"/>
<dbReference type="Gene3D" id="3.40.50.1000">
    <property type="entry name" value="HAD superfamily/HAD-like"/>
    <property type="match status" value="1"/>
</dbReference>
<dbReference type="InterPro" id="IPR050582">
    <property type="entry name" value="HAD-like_SerB"/>
</dbReference>
<dbReference type="Pfam" id="PF00702">
    <property type="entry name" value="Hydrolase"/>
    <property type="match status" value="1"/>
</dbReference>
<dbReference type="FunFam" id="3.40.50.1000:FF:000143">
    <property type="entry name" value="Phosphoserine phosphatase serb"/>
    <property type="match status" value="1"/>
</dbReference>